<dbReference type="STRING" id="1346286.SAMN05444362_101551"/>
<keyword evidence="2" id="KW-1185">Reference proteome</keyword>
<evidence type="ECO:0000313" key="2">
    <source>
        <dbReference type="Proteomes" id="UP000184480"/>
    </source>
</evidence>
<evidence type="ECO:0000313" key="1">
    <source>
        <dbReference type="EMBL" id="SHE53871.1"/>
    </source>
</evidence>
<name>A0A1M4UAH3_9BACT</name>
<protein>
    <submittedName>
        <fullName evidence="1">Uncharacterized protein</fullName>
    </submittedName>
</protein>
<accession>A0A1M4UAH3</accession>
<reference evidence="2" key="1">
    <citation type="submission" date="2016-11" db="EMBL/GenBank/DDBJ databases">
        <authorList>
            <person name="Varghese N."/>
            <person name="Submissions S."/>
        </authorList>
    </citation>
    <scope>NUCLEOTIDE SEQUENCE [LARGE SCALE GENOMIC DNA]</scope>
    <source>
        <strain evidence="2">DSM 27370</strain>
    </source>
</reference>
<dbReference type="AlphaFoldDB" id="A0A1M4UAH3"/>
<sequence>MEFLKIKDYWTYQLPEWDNYEKEVFEKILSKLDYISIEGYIMAPEADIWKIEYKGHILRISNDLVHGCEIKTNDIDSLPLMEELIRKLPLE</sequence>
<dbReference type="Proteomes" id="UP000184480">
    <property type="component" value="Unassembled WGS sequence"/>
</dbReference>
<gene>
    <name evidence="1" type="ORF">SAMN05444362_101551</name>
</gene>
<dbReference type="EMBL" id="FQUC01000001">
    <property type="protein sequence ID" value="SHE53871.1"/>
    <property type="molecule type" value="Genomic_DNA"/>
</dbReference>
<proteinExistence type="predicted"/>
<dbReference type="RefSeq" id="WP_062175618.1">
    <property type="nucleotide sequence ID" value="NZ_BBXL01000001.1"/>
</dbReference>
<organism evidence="1 2">
    <name type="scientific">Dysgonomonas macrotermitis</name>
    <dbReference type="NCBI Taxonomy" id="1346286"/>
    <lineage>
        <taxon>Bacteria</taxon>
        <taxon>Pseudomonadati</taxon>
        <taxon>Bacteroidota</taxon>
        <taxon>Bacteroidia</taxon>
        <taxon>Bacteroidales</taxon>
        <taxon>Dysgonomonadaceae</taxon>
        <taxon>Dysgonomonas</taxon>
    </lineage>
</organism>
<dbReference type="OrthoDB" id="9889162at2"/>